<accession>X0GJ61</accession>
<evidence type="ECO:0000313" key="1">
    <source>
        <dbReference type="EMBL" id="EXL63697.1"/>
    </source>
</evidence>
<protein>
    <submittedName>
        <fullName evidence="1">Uncharacterized protein</fullName>
    </submittedName>
</protein>
<organism evidence="1">
    <name type="scientific">Fusarium oxysporum f. sp. conglutinans race 2 54008</name>
    <dbReference type="NCBI Taxonomy" id="1089457"/>
    <lineage>
        <taxon>Eukaryota</taxon>
        <taxon>Fungi</taxon>
        <taxon>Dikarya</taxon>
        <taxon>Ascomycota</taxon>
        <taxon>Pezizomycotina</taxon>
        <taxon>Sordariomycetes</taxon>
        <taxon>Hypocreomycetidae</taxon>
        <taxon>Hypocreales</taxon>
        <taxon>Nectriaceae</taxon>
        <taxon>Fusarium</taxon>
        <taxon>Fusarium oxysporum species complex</taxon>
    </lineage>
</organism>
<reference evidence="1" key="2">
    <citation type="submission" date="2014-03" db="EMBL/GenBank/DDBJ databases">
        <title>The Genome Annotation of Fusarium oxysporum PHW808.</title>
        <authorList>
            <consortium name="The Broad Institute Genomics Platform"/>
            <person name="Ma L.-J."/>
            <person name="Corby-Kistler H."/>
            <person name="Broz K."/>
            <person name="Gale L.R."/>
            <person name="Jonkers W."/>
            <person name="O'Donnell K."/>
            <person name="Ploetz R."/>
            <person name="Steinberg C."/>
            <person name="Schwartz D.C."/>
            <person name="VanEtten H."/>
            <person name="Zhou S."/>
            <person name="Young S.K."/>
            <person name="Zeng Q."/>
            <person name="Gargeya S."/>
            <person name="Fitzgerald M."/>
            <person name="Abouelleil A."/>
            <person name="Alvarado L."/>
            <person name="Chapman S.B."/>
            <person name="Gainer-Dewar J."/>
            <person name="Goldberg J."/>
            <person name="Griggs A."/>
            <person name="Gujja S."/>
            <person name="Hansen M."/>
            <person name="Howarth C."/>
            <person name="Imamovic A."/>
            <person name="Ireland A."/>
            <person name="Larimer J."/>
            <person name="McCowan C."/>
            <person name="Murphy C."/>
            <person name="Pearson M."/>
            <person name="Poon T.W."/>
            <person name="Priest M."/>
            <person name="Roberts A."/>
            <person name="Saif S."/>
            <person name="Shea T."/>
            <person name="Sykes S."/>
            <person name="Wortman J."/>
            <person name="Nusbaum C."/>
            <person name="Birren B."/>
        </authorList>
    </citation>
    <scope>NUCLEOTIDE SEQUENCE</scope>
    <source>
        <strain evidence="1">54008</strain>
    </source>
</reference>
<proteinExistence type="predicted"/>
<dbReference type="HOGENOM" id="CLU_2121216_0_0_1"/>
<dbReference type="AlphaFoldDB" id="X0GJ61"/>
<reference evidence="1" key="1">
    <citation type="submission" date="2011-11" db="EMBL/GenBank/DDBJ databases">
        <title>The Genome Sequence of Fusarium oxysporum PHW808.</title>
        <authorList>
            <consortium name="The Broad Institute Genome Sequencing Platform"/>
            <person name="Ma L.-J."/>
            <person name="Gale L.R."/>
            <person name="Schwartz D.C."/>
            <person name="Zhou S."/>
            <person name="Corby-Kistler H."/>
            <person name="Young S.K."/>
            <person name="Zeng Q."/>
            <person name="Gargeya S."/>
            <person name="Fitzgerald M."/>
            <person name="Haas B."/>
            <person name="Abouelleil A."/>
            <person name="Alvarado L."/>
            <person name="Arachchi H.M."/>
            <person name="Berlin A."/>
            <person name="Brown A."/>
            <person name="Chapman S.B."/>
            <person name="Chen Z."/>
            <person name="Dunbar C."/>
            <person name="Freedman E."/>
            <person name="Gearin G."/>
            <person name="Goldberg J."/>
            <person name="Griggs A."/>
            <person name="Gujja S."/>
            <person name="Heiman D."/>
            <person name="Howarth C."/>
            <person name="Larson L."/>
            <person name="Lui A."/>
            <person name="MacDonald P.J.P."/>
            <person name="Montmayeur A."/>
            <person name="Murphy C."/>
            <person name="Neiman D."/>
            <person name="Pearson M."/>
            <person name="Priest M."/>
            <person name="Roberts A."/>
            <person name="Saif S."/>
            <person name="Shea T."/>
            <person name="Shenoy N."/>
            <person name="Sisk P."/>
            <person name="Stolte C."/>
            <person name="Sykes S."/>
            <person name="Wortman J."/>
            <person name="Nusbaum C."/>
            <person name="Birren B."/>
        </authorList>
    </citation>
    <scope>NUCLEOTIDE SEQUENCE [LARGE SCALE GENOMIC DNA]</scope>
    <source>
        <strain evidence="1">54008</strain>
    </source>
</reference>
<dbReference type="Proteomes" id="UP000030676">
    <property type="component" value="Unassembled WGS sequence"/>
</dbReference>
<gene>
    <name evidence="1" type="ORF">FOPG_20030</name>
</gene>
<dbReference type="EMBL" id="KK034864">
    <property type="protein sequence ID" value="EXL63697.1"/>
    <property type="molecule type" value="Genomic_DNA"/>
</dbReference>
<sequence length="114" mass="13224">MRSLAGTHISDFTKSRVFAAKAVDEKAFWQYLDVREQQTTKWEELYGFANFFCDALKRRHDAKEHHASLDVGLCLDIGVSKLTSNGAFFVNERYPVLLSRLDVQYYLDDKLQDL</sequence>
<name>X0GJ61_FUSOX</name>